<dbReference type="RefSeq" id="WP_145078477.1">
    <property type="nucleotide sequence ID" value="NZ_CP036425.1"/>
</dbReference>
<proteinExistence type="predicted"/>
<gene>
    <name evidence="1" type="ORF">KS4_25960</name>
</gene>
<dbReference type="KEGG" id="pcor:KS4_25960"/>
<dbReference type="EMBL" id="CP036425">
    <property type="protein sequence ID" value="QDU34526.1"/>
    <property type="molecule type" value="Genomic_DNA"/>
</dbReference>
<dbReference type="OrthoDB" id="5186897at2"/>
<evidence type="ECO:0000313" key="2">
    <source>
        <dbReference type="Proteomes" id="UP000317369"/>
    </source>
</evidence>
<dbReference type="AlphaFoldDB" id="A0A517YWD5"/>
<evidence type="ECO:0000313" key="1">
    <source>
        <dbReference type="EMBL" id="QDU34526.1"/>
    </source>
</evidence>
<reference evidence="1 2" key="1">
    <citation type="submission" date="2019-02" db="EMBL/GenBank/DDBJ databases">
        <title>Deep-cultivation of Planctomycetes and their phenomic and genomic characterization uncovers novel biology.</title>
        <authorList>
            <person name="Wiegand S."/>
            <person name="Jogler M."/>
            <person name="Boedeker C."/>
            <person name="Pinto D."/>
            <person name="Vollmers J."/>
            <person name="Rivas-Marin E."/>
            <person name="Kohn T."/>
            <person name="Peeters S.H."/>
            <person name="Heuer A."/>
            <person name="Rast P."/>
            <person name="Oberbeckmann S."/>
            <person name="Bunk B."/>
            <person name="Jeske O."/>
            <person name="Meyerdierks A."/>
            <person name="Storesund J.E."/>
            <person name="Kallscheuer N."/>
            <person name="Luecker S."/>
            <person name="Lage O.M."/>
            <person name="Pohl T."/>
            <person name="Merkel B.J."/>
            <person name="Hornburger P."/>
            <person name="Mueller R.-W."/>
            <person name="Bruemmer F."/>
            <person name="Labrenz M."/>
            <person name="Spormann A.M."/>
            <person name="Op den Camp H."/>
            <person name="Overmann J."/>
            <person name="Amann R."/>
            <person name="Jetten M.S.M."/>
            <person name="Mascher T."/>
            <person name="Medema M.H."/>
            <person name="Devos D.P."/>
            <person name="Kaster A.-K."/>
            <person name="Ovreas L."/>
            <person name="Rohde M."/>
            <person name="Galperin M.Y."/>
            <person name="Jogler C."/>
        </authorList>
    </citation>
    <scope>NUCLEOTIDE SEQUENCE [LARGE SCALE GENOMIC DNA]</scope>
    <source>
        <strain evidence="1 2">KS4</strain>
    </source>
</reference>
<name>A0A517YWD5_9BACT</name>
<protein>
    <submittedName>
        <fullName evidence="1">Uncharacterized protein</fullName>
    </submittedName>
</protein>
<sequence length="203" mass="22092">MSTKLPYLATPGSITNALDKIANAATPPICNNDFVKSKLKIKGGTGSSIAPFLKKIGLVASDGTPTKLYKQFRNPASAGSAIADAIKIGYKPLYEANEYAHELSDKELKGLIMEVTGLEGSNASMQRIYGTFKKLNEKADFENPVSDYTEPSTSDETQRVTHNNHSELPLNIGYTINLNLPPTTNIEVFNAIFSSLKQHLLKD</sequence>
<organism evidence="1 2">
    <name type="scientific">Poriferisphaera corsica</name>
    <dbReference type="NCBI Taxonomy" id="2528020"/>
    <lineage>
        <taxon>Bacteria</taxon>
        <taxon>Pseudomonadati</taxon>
        <taxon>Planctomycetota</taxon>
        <taxon>Phycisphaerae</taxon>
        <taxon>Phycisphaerales</taxon>
        <taxon>Phycisphaeraceae</taxon>
        <taxon>Poriferisphaera</taxon>
    </lineage>
</organism>
<dbReference type="Proteomes" id="UP000317369">
    <property type="component" value="Chromosome"/>
</dbReference>
<keyword evidence="2" id="KW-1185">Reference proteome</keyword>
<accession>A0A517YWD5</accession>
<dbReference type="InterPro" id="IPR035235">
    <property type="entry name" value="DUF5343"/>
</dbReference>
<dbReference type="Pfam" id="PF17278">
    <property type="entry name" value="DUF5343"/>
    <property type="match status" value="1"/>
</dbReference>